<evidence type="ECO:0000259" key="3">
    <source>
        <dbReference type="Pfam" id="PF10988"/>
    </source>
</evidence>
<accession>A0A8X8IE10</accession>
<feature type="domain" description="Putative auto-transporter adhesin head GIN" evidence="3">
    <location>
        <begin position="37"/>
        <end position="221"/>
    </location>
</feature>
<comment type="caution">
    <text evidence="4">The sequence shown here is derived from an EMBL/GenBank/DDBJ whole genome shotgun (WGS) entry which is preliminary data.</text>
</comment>
<dbReference type="Gene3D" id="2.160.20.120">
    <property type="match status" value="1"/>
</dbReference>
<feature type="compositionally biased region" description="Low complexity" evidence="1">
    <location>
        <begin position="219"/>
        <end position="238"/>
    </location>
</feature>
<reference evidence="4 5" key="1">
    <citation type="submission" date="2016-10" db="EMBL/GenBank/DDBJ databases">
        <authorList>
            <person name="Varghese N."/>
            <person name="Submissions S."/>
        </authorList>
    </citation>
    <scope>NUCLEOTIDE SEQUENCE [LARGE SCALE GENOMIC DNA]</scope>
    <source>
        <strain evidence="4 5">DSM 25353</strain>
    </source>
</reference>
<name>A0A8X8IE10_9BACT</name>
<evidence type="ECO:0000313" key="4">
    <source>
        <dbReference type="EMBL" id="SDX23867.1"/>
    </source>
</evidence>
<dbReference type="EMBL" id="FNNO01000011">
    <property type="protein sequence ID" value="SDX23867.1"/>
    <property type="molecule type" value="Genomic_DNA"/>
</dbReference>
<dbReference type="AlphaFoldDB" id="A0A8X8IE10"/>
<feature type="chain" id="PRO_5036455657" evidence="2">
    <location>
        <begin position="21"/>
        <end position="238"/>
    </location>
</feature>
<feature type="region of interest" description="Disordered" evidence="1">
    <location>
        <begin position="212"/>
        <end position="238"/>
    </location>
</feature>
<organism evidence="4 5">
    <name type="scientific">Hydrobacter penzbergensis</name>
    <dbReference type="NCBI Taxonomy" id="1235997"/>
    <lineage>
        <taxon>Bacteria</taxon>
        <taxon>Pseudomonadati</taxon>
        <taxon>Bacteroidota</taxon>
        <taxon>Chitinophagia</taxon>
        <taxon>Chitinophagales</taxon>
        <taxon>Chitinophagaceae</taxon>
        <taxon>Hydrobacter</taxon>
    </lineage>
</organism>
<gene>
    <name evidence="4" type="ORF">SAMN05444410_11197</name>
</gene>
<sequence length="238" mass="24615">MKKRFLLIALWGLTLSVAYSQKTVKDANAVSRQVSSFHAIEISGGIDLYLSQGNAEAVAVTAENKEDRDRIVTEVENGVLKIYFEKKSLGINWRGGRKMKAYVSAKTIDALSASGGSDVQVDGTLNGSALHVSLSGGADFKGRVTMNELAFSASGGSDVSVSGKAGKLNLKASGGSDVHAYDLTSDYCTVSSSGGSDVYVTVNKEIKAEASGGSDVHYKGGAAVTSSKSGGSSVKKVG</sequence>
<dbReference type="Pfam" id="PF10988">
    <property type="entry name" value="DUF2807"/>
    <property type="match status" value="1"/>
</dbReference>
<evidence type="ECO:0000256" key="2">
    <source>
        <dbReference type="SAM" id="SignalP"/>
    </source>
</evidence>
<feature type="signal peptide" evidence="2">
    <location>
        <begin position="1"/>
        <end position="20"/>
    </location>
</feature>
<evidence type="ECO:0000313" key="5">
    <source>
        <dbReference type="Proteomes" id="UP000198711"/>
    </source>
</evidence>
<keyword evidence="5" id="KW-1185">Reference proteome</keyword>
<proteinExistence type="predicted"/>
<protein>
    <submittedName>
        <fullName evidence="4">Auto-transporter adhesin, head GIN domain</fullName>
    </submittedName>
</protein>
<dbReference type="RefSeq" id="WP_092724568.1">
    <property type="nucleotide sequence ID" value="NZ_FNNO01000011.1"/>
</dbReference>
<keyword evidence="2" id="KW-0732">Signal</keyword>
<dbReference type="Proteomes" id="UP000198711">
    <property type="component" value="Unassembled WGS sequence"/>
</dbReference>
<dbReference type="InterPro" id="IPR021255">
    <property type="entry name" value="DUF2807"/>
</dbReference>
<evidence type="ECO:0000256" key="1">
    <source>
        <dbReference type="SAM" id="MobiDB-lite"/>
    </source>
</evidence>